<reference evidence="2" key="2">
    <citation type="submission" date="2020-09" db="EMBL/GenBank/DDBJ databases">
        <authorList>
            <person name="Sun Q."/>
            <person name="Ohkuma M."/>
        </authorList>
    </citation>
    <scope>NUCLEOTIDE SEQUENCE</scope>
    <source>
        <strain evidence="2">JCM 4956</strain>
    </source>
</reference>
<name>A0A918N4M8_9ACTN</name>
<evidence type="ECO:0000313" key="3">
    <source>
        <dbReference type="Proteomes" id="UP000645555"/>
    </source>
</evidence>
<gene>
    <name evidence="2" type="ORF">GCM10010515_01290</name>
</gene>
<evidence type="ECO:0000256" key="1">
    <source>
        <dbReference type="SAM" id="MobiDB-lite"/>
    </source>
</evidence>
<feature type="region of interest" description="Disordered" evidence="1">
    <location>
        <begin position="67"/>
        <end position="114"/>
    </location>
</feature>
<accession>A0A918N4M8</accession>
<feature type="compositionally biased region" description="Basic and acidic residues" evidence="1">
    <location>
        <begin position="92"/>
        <end position="114"/>
    </location>
</feature>
<dbReference type="EMBL" id="BMWD01000001">
    <property type="protein sequence ID" value="GGX38782.1"/>
    <property type="molecule type" value="Genomic_DNA"/>
</dbReference>
<protein>
    <submittedName>
        <fullName evidence="2">Uncharacterized protein</fullName>
    </submittedName>
</protein>
<organism evidence="2 3">
    <name type="scientific">Streptomyces fructofermentans</name>
    <dbReference type="NCBI Taxonomy" id="152141"/>
    <lineage>
        <taxon>Bacteria</taxon>
        <taxon>Bacillati</taxon>
        <taxon>Actinomycetota</taxon>
        <taxon>Actinomycetes</taxon>
        <taxon>Kitasatosporales</taxon>
        <taxon>Streptomycetaceae</taxon>
        <taxon>Streptomyces</taxon>
    </lineage>
</organism>
<evidence type="ECO:0000313" key="2">
    <source>
        <dbReference type="EMBL" id="GGX38782.1"/>
    </source>
</evidence>
<comment type="caution">
    <text evidence="2">The sequence shown here is derived from an EMBL/GenBank/DDBJ whole genome shotgun (WGS) entry which is preliminary data.</text>
</comment>
<sequence>MPAPTPARVPPPVPAPPPVPVLAPGLNPIATAVPVPTRGHRARAAFPPRPRTLVAPPHHLRIRHPQPVTVRSRPHLRVTSGTPLDPPGFPFRTDRIHHPGREPGADIREPTSEG</sequence>
<reference evidence="2" key="1">
    <citation type="journal article" date="2014" name="Int. J. Syst. Evol. Microbiol.">
        <title>Complete genome sequence of Corynebacterium casei LMG S-19264T (=DSM 44701T), isolated from a smear-ripened cheese.</title>
        <authorList>
            <consortium name="US DOE Joint Genome Institute (JGI-PGF)"/>
            <person name="Walter F."/>
            <person name="Albersmeier A."/>
            <person name="Kalinowski J."/>
            <person name="Ruckert C."/>
        </authorList>
    </citation>
    <scope>NUCLEOTIDE SEQUENCE</scope>
    <source>
        <strain evidence="2">JCM 4956</strain>
    </source>
</reference>
<dbReference type="Proteomes" id="UP000645555">
    <property type="component" value="Unassembled WGS sequence"/>
</dbReference>
<proteinExistence type="predicted"/>
<keyword evidence="3" id="KW-1185">Reference proteome</keyword>
<dbReference type="AlphaFoldDB" id="A0A918N4M8"/>